<evidence type="ECO:0000313" key="1">
    <source>
        <dbReference type="EMBL" id="QDU68001.1"/>
    </source>
</evidence>
<name>A0A518BLZ8_9BACT</name>
<keyword evidence="2" id="KW-1185">Reference proteome</keyword>
<dbReference type="EMBL" id="CP036287">
    <property type="protein sequence ID" value="QDU68001.1"/>
    <property type="molecule type" value="Genomic_DNA"/>
</dbReference>
<organism evidence="1 2">
    <name type="scientific">Engelhardtia mirabilis</name>
    <dbReference type="NCBI Taxonomy" id="2528011"/>
    <lineage>
        <taxon>Bacteria</taxon>
        <taxon>Pseudomonadati</taxon>
        <taxon>Planctomycetota</taxon>
        <taxon>Planctomycetia</taxon>
        <taxon>Planctomycetia incertae sedis</taxon>
        <taxon>Engelhardtia</taxon>
    </lineage>
</organism>
<dbReference type="Proteomes" id="UP000316921">
    <property type="component" value="Chromosome"/>
</dbReference>
<dbReference type="Pfam" id="PF16264">
    <property type="entry name" value="SatD"/>
    <property type="match status" value="1"/>
</dbReference>
<dbReference type="RefSeq" id="WP_145066642.1">
    <property type="nucleotide sequence ID" value="NZ_CP036287.1"/>
</dbReference>
<dbReference type="KEGG" id="pbap:Pla133_30920"/>
<dbReference type="InterPro" id="IPR032580">
    <property type="entry name" value="SatD"/>
</dbReference>
<dbReference type="AlphaFoldDB" id="A0A518BLZ8"/>
<evidence type="ECO:0000313" key="2">
    <source>
        <dbReference type="Proteomes" id="UP000316921"/>
    </source>
</evidence>
<accession>A0A518BLZ8</accession>
<reference evidence="1 2" key="1">
    <citation type="submission" date="2019-02" db="EMBL/GenBank/DDBJ databases">
        <title>Deep-cultivation of Planctomycetes and their phenomic and genomic characterization uncovers novel biology.</title>
        <authorList>
            <person name="Wiegand S."/>
            <person name="Jogler M."/>
            <person name="Boedeker C."/>
            <person name="Pinto D."/>
            <person name="Vollmers J."/>
            <person name="Rivas-Marin E."/>
            <person name="Kohn T."/>
            <person name="Peeters S.H."/>
            <person name="Heuer A."/>
            <person name="Rast P."/>
            <person name="Oberbeckmann S."/>
            <person name="Bunk B."/>
            <person name="Jeske O."/>
            <person name="Meyerdierks A."/>
            <person name="Storesund J.E."/>
            <person name="Kallscheuer N."/>
            <person name="Luecker S."/>
            <person name="Lage O.M."/>
            <person name="Pohl T."/>
            <person name="Merkel B.J."/>
            <person name="Hornburger P."/>
            <person name="Mueller R.-W."/>
            <person name="Bruemmer F."/>
            <person name="Labrenz M."/>
            <person name="Spormann A.M."/>
            <person name="Op den Camp H."/>
            <person name="Overmann J."/>
            <person name="Amann R."/>
            <person name="Jetten M.S.M."/>
            <person name="Mascher T."/>
            <person name="Medema M.H."/>
            <person name="Devos D.P."/>
            <person name="Kaster A.-K."/>
            <person name="Ovreas L."/>
            <person name="Rohde M."/>
            <person name="Galperin M.Y."/>
            <person name="Jogler C."/>
        </authorList>
    </citation>
    <scope>NUCLEOTIDE SEQUENCE [LARGE SCALE GENOMIC DNA]</scope>
    <source>
        <strain evidence="1 2">Pla133</strain>
    </source>
</reference>
<protein>
    <recommendedName>
        <fullName evidence="3">SatD family (SatD)</fullName>
    </recommendedName>
</protein>
<proteinExistence type="predicted"/>
<sequence>MAQFGSETEVLALIGDIVRSRELPDRAQVQERLGACVDALAQRLPAGVVLAGPTLTAGDEVQLLLAPEGASAAVQAIRLLDGAVRPARMSFGIGWGRLSTPIEDGAQAPIGRLDGPCFHAARSALEAAREQGRWVMTAGWSTPSGAMILDGLFALLGHQRAGWTDKQASTVAAARDRMQKDVAEELGVQPSVVSERLKAAGFEACVAGERSAELLLAQLAGAGAERRE</sequence>
<gene>
    <name evidence="1" type="ORF">Pla133_30920</name>
</gene>
<evidence type="ECO:0008006" key="3">
    <source>
        <dbReference type="Google" id="ProtNLM"/>
    </source>
</evidence>